<feature type="non-terminal residue" evidence="1">
    <location>
        <position position="1"/>
    </location>
</feature>
<dbReference type="EMBL" id="JRLZ01000028">
    <property type="protein sequence ID" value="KGO92299.1"/>
    <property type="molecule type" value="Genomic_DNA"/>
</dbReference>
<dbReference type="eggNOG" id="ENOG503159S">
    <property type="taxonomic scope" value="Bacteria"/>
</dbReference>
<sequence>LLKAGGTLAASLKKNNVKKENITTSVNIQKLQLDSFEKINYFKVPALCLFFSVMSITNGFQQFSVINFAEPLPKLSLIFFILGLVSFKLKSDRLKLIIVENPASDFKEKILSLAQQSKWETEKNEEKVMIFKTIPPRDYDDFYNHNKNHGERIYIFAEQNRVYLKSIDNLDSPGFKIQKGDNLSNEKAIVVTIKPAANSGFML</sequence>
<dbReference type="RefSeq" id="WP_035630972.1">
    <property type="nucleotide sequence ID" value="NZ_JRLZ01000028.1"/>
</dbReference>
<reference evidence="2" key="1">
    <citation type="submission" date="2013-09" db="EMBL/GenBank/DDBJ databases">
        <authorList>
            <person name="Zeng Z."/>
            <person name="Chen C."/>
        </authorList>
    </citation>
    <scope>NUCLEOTIDE SEQUENCE [LARGE SCALE GENOMIC DNA]</scope>
    <source>
        <strain evidence="2">DK69</strain>
    </source>
</reference>
<reference evidence="1 2" key="2">
    <citation type="journal article" date="2015" name="Stand. Genomic Sci.">
        <title>High quality draft genomic sequence of Flavobacterium enshiense DK69(T) and comparison among Flavobacterium genomes.</title>
        <authorList>
            <person name="Zeng Z."/>
            <person name="Chen C."/>
            <person name="Du H."/>
            <person name="Wang G."/>
            <person name="Li M."/>
        </authorList>
    </citation>
    <scope>NUCLEOTIDE SEQUENCE [LARGE SCALE GENOMIC DNA]</scope>
    <source>
        <strain evidence="1 2">DK69</strain>
    </source>
</reference>
<accession>A0A0A2MJ31</accession>
<comment type="caution">
    <text evidence="1">The sequence shown here is derived from an EMBL/GenBank/DDBJ whole genome shotgun (WGS) entry which is preliminary data.</text>
</comment>
<keyword evidence="2" id="KW-1185">Reference proteome</keyword>
<dbReference type="AlphaFoldDB" id="A0A0A2MJ31"/>
<proteinExistence type="predicted"/>
<protein>
    <submittedName>
        <fullName evidence="1">Uncharacterized protein</fullName>
    </submittedName>
</protein>
<evidence type="ECO:0000313" key="1">
    <source>
        <dbReference type="EMBL" id="KGO92299.1"/>
    </source>
</evidence>
<dbReference type="Proteomes" id="UP000030149">
    <property type="component" value="Unassembled WGS sequence"/>
</dbReference>
<evidence type="ECO:0000313" key="2">
    <source>
        <dbReference type="Proteomes" id="UP000030149"/>
    </source>
</evidence>
<organism evidence="1 2">
    <name type="scientific">Flavobacterium enshiense DK69</name>
    <dbReference type="NCBI Taxonomy" id="1107311"/>
    <lineage>
        <taxon>Bacteria</taxon>
        <taxon>Pseudomonadati</taxon>
        <taxon>Bacteroidota</taxon>
        <taxon>Flavobacteriia</taxon>
        <taxon>Flavobacteriales</taxon>
        <taxon>Flavobacteriaceae</taxon>
        <taxon>Flavobacterium</taxon>
    </lineage>
</organism>
<dbReference type="PATRIC" id="fig|1107311.5.peg.2149"/>
<name>A0A0A2MJ31_9FLAO</name>
<gene>
    <name evidence="1" type="ORF">Q767_15680</name>
</gene>